<evidence type="ECO:0000313" key="1">
    <source>
        <dbReference type="EMBL" id="KOX95451.1"/>
    </source>
</evidence>
<dbReference type="Proteomes" id="UP000037747">
    <property type="component" value="Unassembled WGS sequence"/>
</dbReference>
<dbReference type="AlphaFoldDB" id="A0A0M9AQK6"/>
<dbReference type="OrthoDB" id="10940at2157"/>
<dbReference type="SUPFAM" id="SSF51161">
    <property type="entry name" value="Trimeric LpxA-like enzymes"/>
    <property type="match status" value="1"/>
</dbReference>
<accession>A0A0M9AQK6</accession>
<dbReference type="InterPro" id="IPR011004">
    <property type="entry name" value="Trimer_LpxA-like_sf"/>
</dbReference>
<evidence type="ECO:0008006" key="3">
    <source>
        <dbReference type="Google" id="ProtNLM"/>
    </source>
</evidence>
<evidence type="ECO:0000313" key="2">
    <source>
        <dbReference type="Proteomes" id="UP000037747"/>
    </source>
</evidence>
<dbReference type="InterPro" id="IPR047324">
    <property type="entry name" value="LbH_gamma_CA-like"/>
</dbReference>
<organism evidence="1 2">
    <name type="scientific">Halorubrum tropicale</name>
    <dbReference type="NCBI Taxonomy" id="1765655"/>
    <lineage>
        <taxon>Archaea</taxon>
        <taxon>Methanobacteriati</taxon>
        <taxon>Methanobacteriota</taxon>
        <taxon>Stenosarchaea group</taxon>
        <taxon>Halobacteria</taxon>
        <taxon>Halobacteriales</taxon>
        <taxon>Haloferacaceae</taxon>
        <taxon>Halorubrum</taxon>
    </lineage>
</organism>
<keyword evidence="2" id="KW-1185">Reference proteome</keyword>
<dbReference type="InterPro" id="IPR050484">
    <property type="entry name" value="Transf_Hexapept/Carb_Anhydrase"/>
</dbReference>
<dbReference type="Gene3D" id="2.160.10.10">
    <property type="entry name" value="Hexapeptide repeat proteins"/>
    <property type="match status" value="1"/>
</dbReference>
<dbReference type="EMBL" id="LIST01000007">
    <property type="protein sequence ID" value="KOX95451.1"/>
    <property type="molecule type" value="Genomic_DNA"/>
</dbReference>
<comment type="caution">
    <text evidence="1">The sequence shown here is derived from an EMBL/GenBank/DDBJ whole genome shotgun (WGS) entry which is preliminary data.</text>
</comment>
<dbReference type="Pfam" id="PF00132">
    <property type="entry name" value="Hexapep"/>
    <property type="match status" value="1"/>
</dbReference>
<dbReference type="RefSeq" id="WP_053772855.1">
    <property type="nucleotide sequence ID" value="NZ_LIST01000007.1"/>
</dbReference>
<proteinExistence type="predicted"/>
<dbReference type="CDD" id="cd04645">
    <property type="entry name" value="LbH_gamma_CA_like"/>
    <property type="match status" value="1"/>
</dbReference>
<dbReference type="InterPro" id="IPR001451">
    <property type="entry name" value="Hexapep"/>
</dbReference>
<dbReference type="STRING" id="1765655.AMR74_14990"/>
<name>A0A0M9AQK6_9EURY</name>
<reference evidence="1 2" key="1">
    <citation type="submission" date="2015-08" db="EMBL/GenBank/DDBJ databases">
        <title>Genomes of Isolates from Cabo Rojo, PR.</title>
        <authorList>
            <person name="Sanchez-Nieves R.L."/>
            <person name="Montalvo-Rodriguez R."/>
        </authorList>
    </citation>
    <scope>NUCLEOTIDE SEQUENCE [LARGE SCALE GENOMIC DNA]</scope>
    <source>
        <strain evidence="1 2">5</strain>
    </source>
</reference>
<sequence length="167" mass="17520">MERPFDGETPTVADDAFVSEIAYAVGDVEVGSRSSIWPFVCLRGDGGRVTVGTETNVQEFTMLHGATVGDEVTIGHGAVVDYADVHDHALVGMGSAVMGGAVVESNCIVASNAVVRQGQRVPEGHMAYGVPADTRPLSDEQVAQIGETHRNYVELAARYRGTAADGS</sequence>
<gene>
    <name evidence="1" type="ORF">AMR74_14990</name>
</gene>
<dbReference type="PANTHER" id="PTHR13061:SF29">
    <property type="entry name" value="GAMMA CARBONIC ANHYDRASE-LIKE 1, MITOCHONDRIAL-RELATED"/>
    <property type="match status" value="1"/>
</dbReference>
<dbReference type="PANTHER" id="PTHR13061">
    <property type="entry name" value="DYNACTIN SUBUNIT P25"/>
    <property type="match status" value="1"/>
</dbReference>
<dbReference type="PATRIC" id="fig|1705389.3.peg.2199"/>
<protein>
    <recommendedName>
        <fullName evidence="3">Anhydrase</fullName>
    </recommendedName>
</protein>